<accession>A0A2T0GS52</accession>
<dbReference type="Proteomes" id="UP000239352">
    <property type="component" value="Unassembled WGS sequence"/>
</dbReference>
<comment type="caution">
    <text evidence="1">The sequence shown here is derived from an EMBL/GenBank/DDBJ whole genome shotgun (WGS) entry which is preliminary data.</text>
</comment>
<evidence type="ECO:0000313" key="2">
    <source>
        <dbReference type="Proteomes" id="UP000239352"/>
    </source>
</evidence>
<evidence type="ECO:0000313" key="1">
    <source>
        <dbReference type="EMBL" id="PRW61948.1"/>
    </source>
</evidence>
<proteinExistence type="predicted"/>
<name>A0A2T0GS52_ACTMO</name>
<sequence length="71" mass="7488">MSDRIVVTLDDEGAADIASVSEELRRTGMHVDQVLEELGVITGSLGQADFAGLRGIRGIASVDTEETFGIP</sequence>
<gene>
    <name evidence="1" type="ORF">CEP50_18045</name>
</gene>
<dbReference type="RefSeq" id="WP_106115123.1">
    <property type="nucleotide sequence ID" value="NZ_PVSR01000048.1"/>
</dbReference>
<keyword evidence="2" id="KW-1185">Reference proteome</keyword>
<dbReference type="AlphaFoldDB" id="A0A2T0GS52"/>
<dbReference type="InParanoid" id="A0A2T0GS52"/>
<reference evidence="1 2" key="1">
    <citation type="submission" date="2018-03" db="EMBL/GenBank/DDBJ databases">
        <title>Actinopolyspora mortivallis from Sahara, screening for active biomolecules.</title>
        <authorList>
            <person name="Selama O."/>
            <person name="Wellington E.M.H."/>
            <person name="Hacene H."/>
        </authorList>
    </citation>
    <scope>NUCLEOTIDE SEQUENCE [LARGE SCALE GENOMIC DNA]</scope>
    <source>
        <strain evidence="1 2">M5A</strain>
    </source>
</reference>
<evidence type="ECO:0008006" key="3">
    <source>
        <dbReference type="Google" id="ProtNLM"/>
    </source>
</evidence>
<protein>
    <recommendedName>
        <fullName evidence="3">Ketohydroxyglutarate aldolase</fullName>
    </recommendedName>
</protein>
<organism evidence="1 2">
    <name type="scientific">Actinopolyspora mortivallis</name>
    <dbReference type="NCBI Taxonomy" id="33906"/>
    <lineage>
        <taxon>Bacteria</taxon>
        <taxon>Bacillati</taxon>
        <taxon>Actinomycetota</taxon>
        <taxon>Actinomycetes</taxon>
        <taxon>Actinopolysporales</taxon>
        <taxon>Actinopolysporaceae</taxon>
        <taxon>Actinopolyspora</taxon>
    </lineage>
</organism>
<dbReference type="EMBL" id="PVSR01000048">
    <property type="protein sequence ID" value="PRW61948.1"/>
    <property type="molecule type" value="Genomic_DNA"/>
</dbReference>